<proteinExistence type="predicted"/>
<dbReference type="AlphaFoldDB" id="A0ABC8K7P9"/>
<keyword evidence="4" id="KW-1185">Reference proteome</keyword>
<dbReference type="PANTHER" id="PTHR47926">
    <property type="entry name" value="PENTATRICOPEPTIDE REPEAT-CONTAINING PROTEIN"/>
    <property type="match status" value="1"/>
</dbReference>
<dbReference type="PANTHER" id="PTHR47926:SF373">
    <property type="entry name" value="TETRATRICOPEPTIDE-LIKE HELICAL DOMAIN SUPERFAMILY, DYW DOMAIN-CONTAINING PROTEIN"/>
    <property type="match status" value="1"/>
</dbReference>
<comment type="caution">
    <text evidence="3">The sequence shown here is derived from an EMBL/GenBank/DDBJ whole genome shotgun (WGS) entry which is preliminary data.</text>
</comment>
<name>A0ABC8K7P9_ERUVS</name>
<dbReference type="InterPro" id="IPR002885">
    <property type="entry name" value="PPR_rpt"/>
</dbReference>
<sequence length="186" mass="21240">MPLKRVPLNCYVKTTLLDIYAIAKCKDILSARRNFNELGLERNLVTWNAMISGYTRIEWEDIELGDWIVDYIAKNQMKLSVSGYRSLMFMHARCGNLSEAKRVLEEMNDRDIVSYNTLISAFAAKGDGAETLKLFLKMEEEGIEPDPVTYIGALTACSRSGLLEERPENIRVNKKPHYSCMYDLLG</sequence>
<evidence type="ECO:0000313" key="3">
    <source>
        <dbReference type="EMBL" id="CAH8353846.1"/>
    </source>
</evidence>
<dbReference type="EMBL" id="CAKOAT010186265">
    <property type="protein sequence ID" value="CAH8353846.1"/>
    <property type="molecule type" value="Genomic_DNA"/>
</dbReference>
<dbReference type="InterPro" id="IPR046960">
    <property type="entry name" value="PPR_At4g14850-like_plant"/>
</dbReference>
<dbReference type="PROSITE" id="PS51375">
    <property type="entry name" value="PPR"/>
    <property type="match status" value="1"/>
</dbReference>
<dbReference type="FunFam" id="1.25.40.10:FF:000031">
    <property type="entry name" value="Pentatricopeptide repeat-containing protein mitochondrial"/>
    <property type="match status" value="1"/>
</dbReference>
<evidence type="ECO:0000256" key="2">
    <source>
        <dbReference type="PROSITE-ProRule" id="PRU00708"/>
    </source>
</evidence>
<dbReference type="Gene3D" id="1.25.40.10">
    <property type="entry name" value="Tetratricopeptide repeat domain"/>
    <property type="match status" value="1"/>
</dbReference>
<evidence type="ECO:0000313" key="4">
    <source>
        <dbReference type="Proteomes" id="UP001642260"/>
    </source>
</evidence>
<reference evidence="3 4" key="1">
    <citation type="submission" date="2022-03" db="EMBL/GenBank/DDBJ databases">
        <authorList>
            <person name="Macdonald S."/>
            <person name="Ahmed S."/>
            <person name="Newling K."/>
        </authorList>
    </citation>
    <scope>NUCLEOTIDE SEQUENCE [LARGE SCALE GENOMIC DNA]</scope>
</reference>
<feature type="repeat" description="PPR" evidence="2">
    <location>
        <begin position="111"/>
        <end position="145"/>
    </location>
</feature>
<dbReference type="NCBIfam" id="TIGR00756">
    <property type="entry name" value="PPR"/>
    <property type="match status" value="1"/>
</dbReference>
<dbReference type="InterPro" id="IPR011990">
    <property type="entry name" value="TPR-like_helical_dom_sf"/>
</dbReference>
<dbReference type="Pfam" id="PF13041">
    <property type="entry name" value="PPR_2"/>
    <property type="match status" value="1"/>
</dbReference>
<organism evidence="3 4">
    <name type="scientific">Eruca vesicaria subsp. sativa</name>
    <name type="common">Garden rocket</name>
    <name type="synonym">Eruca sativa</name>
    <dbReference type="NCBI Taxonomy" id="29727"/>
    <lineage>
        <taxon>Eukaryota</taxon>
        <taxon>Viridiplantae</taxon>
        <taxon>Streptophyta</taxon>
        <taxon>Embryophyta</taxon>
        <taxon>Tracheophyta</taxon>
        <taxon>Spermatophyta</taxon>
        <taxon>Magnoliopsida</taxon>
        <taxon>eudicotyledons</taxon>
        <taxon>Gunneridae</taxon>
        <taxon>Pentapetalae</taxon>
        <taxon>rosids</taxon>
        <taxon>malvids</taxon>
        <taxon>Brassicales</taxon>
        <taxon>Brassicaceae</taxon>
        <taxon>Brassiceae</taxon>
        <taxon>Eruca</taxon>
    </lineage>
</organism>
<keyword evidence="1" id="KW-0677">Repeat</keyword>
<evidence type="ECO:0008006" key="5">
    <source>
        <dbReference type="Google" id="ProtNLM"/>
    </source>
</evidence>
<evidence type="ECO:0000256" key="1">
    <source>
        <dbReference type="ARBA" id="ARBA00022737"/>
    </source>
</evidence>
<dbReference type="Pfam" id="PF01535">
    <property type="entry name" value="PPR"/>
    <property type="match status" value="1"/>
</dbReference>
<gene>
    <name evidence="3" type="ORF">ERUC_LOCUS19601</name>
</gene>
<protein>
    <recommendedName>
        <fullName evidence="5">Pentatricopeptide repeat-containing protein</fullName>
    </recommendedName>
</protein>
<accession>A0ABC8K7P9</accession>
<dbReference type="Proteomes" id="UP001642260">
    <property type="component" value="Unassembled WGS sequence"/>
</dbReference>